<dbReference type="InterPro" id="IPR001609">
    <property type="entry name" value="Myosin_head_motor_dom-like"/>
</dbReference>
<feature type="compositionally biased region" description="Low complexity" evidence="7">
    <location>
        <begin position="12"/>
        <end position="29"/>
    </location>
</feature>
<comment type="similarity">
    <text evidence="6">Belongs to the TRAFAC class myosin-kinesin ATPase superfamily. Myosin family.</text>
</comment>
<gene>
    <name evidence="9" type="ORF">BpHYR1_051779</name>
</gene>
<dbReference type="InterPro" id="IPR036961">
    <property type="entry name" value="Kinesin_motor_dom_sf"/>
</dbReference>
<dbReference type="PROSITE" id="PS51456">
    <property type="entry name" value="MYOSIN_MOTOR"/>
    <property type="match status" value="1"/>
</dbReference>
<evidence type="ECO:0000256" key="2">
    <source>
        <dbReference type="ARBA" id="ARBA00022840"/>
    </source>
</evidence>
<dbReference type="EC" id="3.6.1.15" evidence="9"/>
<evidence type="ECO:0000256" key="3">
    <source>
        <dbReference type="ARBA" id="ARBA00023123"/>
    </source>
</evidence>
<evidence type="ECO:0000256" key="5">
    <source>
        <dbReference type="ARBA" id="ARBA00023203"/>
    </source>
</evidence>
<dbReference type="Gene3D" id="1.20.120.720">
    <property type="entry name" value="Myosin VI head, motor domain, U50 subdomain"/>
    <property type="match status" value="1"/>
</dbReference>
<evidence type="ECO:0000256" key="7">
    <source>
        <dbReference type="SAM" id="MobiDB-lite"/>
    </source>
</evidence>
<dbReference type="Gene3D" id="3.40.850.10">
    <property type="entry name" value="Kinesin motor domain"/>
    <property type="match status" value="1"/>
</dbReference>
<feature type="region of interest" description="Actin-binding" evidence="6">
    <location>
        <begin position="614"/>
        <end position="636"/>
    </location>
</feature>
<dbReference type="Gene3D" id="1.20.58.530">
    <property type="match status" value="1"/>
</dbReference>
<keyword evidence="3 6" id="KW-0518">Myosin</keyword>
<dbReference type="GO" id="GO:0017111">
    <property type="term" value="F:ribonucleoside triphosphate phosphatase activity"/>
    <property type="evidence" value="ECO:0007669"/>
    <property type="project" value="UniProtKB-EC"/>
</dbReference>
<accession>A0A3M7QBB4</accession>
<protein>
    <submittedName>
        <fullName evidence="9">Unconventional myosin-XIX isoform X1</fullName>
        <ecNumber evidence="9">3.6.1.15</ecNumber>
    </submittedName>
</protein>
<dbReference type="PANTHER" id="PTHR13140:SF289">
    <property type="entry name" value="UNCONVENTIONAL MYOSIN-XIX"/>
    <property type="match status" value="1"/>
</dbReference>
<keyword evidence="2 6" id="KW-0067">ATP-binding</keyword>
<dbReference type="InterPro" id="IPR027417">
    <property type="entry name" value="P-loop_NTPase"/>
</dbReference>
<dbReference type="EMBL" id="REGN01006791">
    <property type="protein sequence ID" value="RNA08271.1"/>
    <property type="molecule type" value="Genomic_DNA"/>
</dbReference>
<dbReference type="SUPFAM" id="SSF52540">
    <property type="entry name" value="P-loop containing nucleoside triphosphate hydrolases"/>
    <property type="match status" value="1"/>
</dbReference>
<dbReference type="AlphaFoldDB" id="A0A3M7QBB4"/>
<dbReference type="GO" id="GO:0007015">
    <property type="term" value="P:actin filament organization"/>
    <property type="evidence" value="ECO:0007669"/>
    <property type="project" value="TreeGrafter"/>
</dbReference>
<keyword evidence="9" id="KW-0378">Hydrolase</keyword>
<evidence type="ECO:0000259" key="8">
    <source>
        <dbReference type="PROSITE" id="PS51456"/>
    </source>
</evidence>
<feature type="domain" description="Myosin motor" evidence="8">
    <location>
        <begin position="62"/>
        <end position="739"/>
    </location>
</feature>
<dbReference type="GO" id="GO:0000146">
    <property type="term" value="F:microfilament motor activity"/>
    <property type="evidence" value="ECO:0007669"/>
    <property type="project" value="TreeGrafter"/>
</dbReference>
<feature type="binding site" evidence="6">
    <location>
        <begin position="159"/>
        <end position="166"/>
    </location>
    <ligand>
        <name>ATP</name>
        <dbReference type="ChEBI" id="CHEBI:30616"/>
    </ligand>
</feature>
<keyword evidence="1 6" id="KW-0547">Nucleotide-binding</keyword>
<feature type="region of interest" description="Disordered" evidence="7">
    <location>
        <begin position="42"/>
        <end position="62"/>
    </location>
</feature>
<feature type="non-terminal residue" evidence="9">
    <location>
        <position position="780"/>
    </location>
</feature>
<dbReference type="Proteomes" id="UP000276133">
    <property type="component" value="Unassembled WGS sequence"/>
</dbReference>
<dbReference type="GO" id="GO:0005524">
    <property type="term" value="F:ATP binding"/>
    <property type="evidence" value="ECO:0007669"/>
    <property type="project" value="UniProtKB-UniRule"/>
</dbReference>
<keyword evidence="4 6" id="KW-0505">Motor protein</keyword>
<evidence type="ECO:0000256" key="6">
    <source>
        <dbReference type="PROSITE-ProRule" id="PRU00782"/>
    </source>
</evidence>
<proteinExistence type="inferred from homology"/>
<dbReference type="GO" id="GO:0005737">
    <property type="term" value="C:cytoplasm"/>
    <property type="evidence" value="ECO:0007669"/>
    <property type="project" value="TreeGrafter"/>
</dbReference>
<organism evidence="9 10">
    <name type="scientific">Brachionus plicatilis</name>
    <name type="common">Marine rotifer</name>
    <name type="synonym">Brachionus muelleri</name>
    <dbReference type="NCBI Taxonomy" id="10195"/>
    <lineage>
        <taxon>Eukaryota</taxon>
        <taxon>Metazoa</taxon>
        <taxon>Spiralia</taxon>
        <taxon>Gnathifera</taxon>
        <taxon>Rotifera</taxon>
        <taxon>Eurotatoria</taxon>
        <taxon>Monogononta</taxon>
        <taxon>Pseudotrocha</taxon>
        <taxon>Ploima</taxon>
        <taxon>Brachionidae</taxon>
        <taxon>Brachionus</taxon>
    </lineage>
</organism>
<dbReference type="GO" id="GO:0016459">
    <property type="term" value="C:myosin complex"/>
    <property type="evidence" value="ECO:0007669"/>
    <property type="project" value="UniProtKB-KW"/>
</dbReference>
<dbReference type="OrthoDB" id="6108017at2759"/>
<sequence>MKPVPQPNHSHSSNQQHLNLNTNNNTTSIHNQTSVDLIDEADQNQPTGHQQPRKSPMPLDDHESADLCDSCHIDIHTILDKLHAKFKSHHYYTEACANTLIAINPFKDLAEVYSPKVMDLYHNTSIGNMATRPAHIYKHAATAWHMIKDQSKQTILVSGDSGSGKTRSINFIIRYYSYITSATPQSLQIKHILLKTNQILESFGNAKTALNDNSSRFGKYIKLHFCPLNNELVSAQLITYLLEKTRSVNYQSFNFHIFHELLFGANQAQRAMFLIDTALLDKYSNDHVTTHHALYAHKLDQLKLSFQLIDVKATQILSVISAIAHLNCCVFSSTAITASTSHHLTKAASLLHFDLTELANYLLVHELRITNCHSDLIQIPCNVNQIEMRKNALVKLVYNELFKYLVKAINKRLQFDRNGTASCCIGLLDIYGFECMPGANSLEQLCINYANEKLHNTFVHSYFKLNQLEYESEFGSELFPVEYSDNLPLLRLIESSANSLFSLLNEQSILKSHDHRLNDDHLLVKLRQKFGHTDLIYEPKLNCSAQFFIRHFAGHVGYKTECLTSKNADHIPDDLVKFLAKSNFLSDILSDYVHKKMNNAHKKSTVLSKFKHNLDNLINKLKRTSILYVRCIKPNCALTPDYFDVGVVRSQLESCGIASLLDLSKRGFVHKFVYAGFALKYRPVVRGAAVREMLGKREYRAVSERVAEASGLGGQSYRLGRSKIFVKEEVVRALDALLAAVRTAAARLVQRGWRAHRNRVRAAAAAAIQAWWSGLVAARA</sequence>
<dbReference type="Gene3D" id="1.10.10.820">
    <property type="match status" value="1"/>
</dbReference>
<keyword evidence="5 6" id="KW-0009">Actin-binding</keyword>
<evidence type="ECO:0000256" key="1">
    <source>
        <dbReference type="ARBA" id="ARBA00022741"/>
    </source>
</evidence>
<comment type="caution">
    <text evidence="9">The sequence shown here is derived from an EMBL/GenBank/DDBJ whole genome shotgun (WGS) entry which is preliminary data.</text>
</comment>
<dbReference type="CDD" id="cd00124">
    <property type="entry name" value="MYSc"/>
    <property type="match status" value="1"/>
</dbReference>
<keyword evidence="10" id="KW-1185">Reference proteome</keyword>
<dbReference type="GO" id="GO:0051015">
    <property type="term" value="F:actin filament binding"/>
    <property type="evidence" value="ECO:0007669"/>
    <property type="project" value="TreeGrafter"/>
</dbReference>
<dbReference type="Gene3D" id="1.20.5.4820">
    <property type="match status" value="1"/>
</dbReference>
<reference evidence="9 10" key="1">
    <citation type="journal article" date="2018" name="Sci. Rep.">
        <title>Genomic signatures of local adaptation to the degree of environmental predictability in rotifers.</title>
        <authorList>
            <person name="Franch-Gras L."/>
            <person name="Hahn C."/>
            <person name="Garcia-Roger E.M."/>
            <person name="Carmona M.J."/>
            <person name="Serra M."/>
            <person name="Gomez A."/>
        </authorList>
    </citation>
    <scope>NUCLEOTIDE SEQUENCE [LARGE SCALE GENOMIC DNA]</scope>
    <source>
        <strain evidence="9">HYR1</strain>
    </source>
</reference>
<dbReference type="PRINTS" id="PR00193">
    <property type="entry name" value="MYOSINHEAVY"/>
</dbReference>
<dbReference type="STRING" id="10195.A0A3M7QBB4"/>
<name>A0A3M7QBB4_BRAPC</name>
<evidence type="ECO:0000256" key="4">
    <source>
        <dbReference type="ARBA" id="ARBA00023175"/>
    </source>
</evidence>
<evidence type="ECO:0000313" key="10">
    <source>
        <dbReference type="Proteomes" id="UP000276133"/>
    </source>
</evidence>
<dbReference type="SMART" id="SM00242">
    <property type="entry name" value="MYSc"/>
    <property type="match status" value="1"/>
</dbReference>
<evidence type="ECO:0000313" key="9">
    <source>
        <dbReference type="EMBL" id="RNA08271.1"/>
    </source>
</evidence>
<feature type="region of interest" description="Disordered" evidence="7">
    <location>
        <begin position="1"/>
        <end position="29"/>
    </location>
</feature>
<dbReference type="GO" id="GO:0016020">
    <property type="term" value="C:membrane"/>
    <property type="evidence" value="ECO:0007669"/>
    <property type="project" value="TreeGrafter"/>
</dbReference>
<dbReference type="Pfam" id="PF00063">
    <property type="entry name" value="Myosin_head"/>
    <property type="match status" value="1"/>
</dbReference>
<dbReference type="PANTHER" id="PTHR13140">
    <property type="entry name" value="MYOSIN"/>
    <property type="match status" value="1"/>
</dbReference>